<dbReference type="Gene3D" id="2.40.50.40">
    <property type="match status" value="1"/>
</dbReference>
<dbReference type="OrthoDB" id="5959797at2759"/>
<proteinExistence type="predicted"/>
<dbReference type="Pfam" id="PF00385">
    <property type="entry name" value="Chromo"/>
    <property type="match status" value="1"/>
</dbReference>
<evidence type="ECO:0000256" key="1">
    <source>
        <dbReference type="ARBA" id="ARBA00004123"/>
    </source>
</evidence>
<evidence type="ECO:0000313" key="4">
    <source>
        <dbReference type="Proteomes" id="UP001152795"/>
    </source>
</evidence>
<protein>
    <submittedName>
        <fullName evidence="3">Uncharacterized protein</fullName>
    </submittedName>
</protein>
<reference evidence="3" key="1">
    <citation type="submission" date="2020-04" db="EMBL/GenBank/DDBJ databases">
        <authorList>
            <person name="Alioto T."/>
            <person name="Alioto T."/>
            <person name="Gomez Garrido J."/>
        </authorList>
    </citation>
    <scope>NUCLEOTIDE SEQUENCE</scope>
    <source>
        <strain evidence="3">A484AB</strain>
    </source>
</reference>
<dbReference type="InterPro" id="IPR023779">
    <property type="entry name" value="Chromodomain_CS"/>
</dbReference>
<organism evidence="3 4">
    <name type="scientific">Paramuricea clavata</name>
    <name type="common">Red gorgonian</name>
    <name type="synonym">Violescent sea-whip</name>
    <dbReference type="NCBI Taxonomy" id="317549"/>
    <lineage>
        <taxon>Eukaryota</taxon>
        <taxon>Metazoa</taxon>
        <taxon>Cnidaria</taxon>
        <taxon>Anthozoa</taxon>
        <taxon>Octocorallia</taxon>
        <taxon>Malacalcyonacea</taxon>
        <taxon>Plexauridae</taxon>
        <taxon>Paramuricea</taxon>
    </lineage>
</organism>
<dbReference type="Proteomes" id="UP001152795">
    <property type="component" value="Unassembled WGS sequence"/>
</dbReference>
<sequence>MAASRKRTRSVDYSQLNSFSSAVLYDTAPKRRKSKFYAVERIIERRRRSQDYEYLIKWQGWPFHSCSWEPSENLNLTLLRSYDQPSRPDKTRFEQSCRNFLHAIQSGLKSKSTAIIYVDMDLDVWRYITCNQGRKSNHKGHILFEREDFRRFEGLPDDWCFILNQHGEGVSIDFPLKAKPLVSWTALSYIVKSGKLVMAPKMPIKKVVLSFAKRACNMDNI</sequence>
<name>A0A7D9ERM6_PARCT</name>
<dbReference type="InterPro" id="IPR016197">
    <property type="entry name" value="Chromo-like_dom_sf"/>
</dbReference>
<evidence type="ECO:0000256" key="2">
    <source>
        <dbReference type="ARBA" id="ARBA00023242"/>
    </source>
</evidence>
<dbReference type="EMBL" id="CACRXK020008707">
    <property type="protein sequence ID" value="CAB4015417.1"/>
    <property type="molecule type" value="Genomic_DNA"/>
</dbReference>
<dbReference type="PROSITE" id="PS00598">
    <property type="entry name" value="CHROMO_1"/>
    <property type="match status" value="1"/>
</dbReference>
<accession>A0A7D9ERM6</accession>
<keyword evidence="2" id="KW-0539">Nucleus</keyword>
<dbReference type="InterPro" id="IPR000953">
    <property type="entry name" value="Chromo/chromo_shadow_dom"/>
</dbReference>
<dbReference type="AlphaFoldDB" id="A0A7D9ERM6"/>
<gene>
    <name evidence="3" type="ORF">PACLA_8A018502</name>
</gene>
<dbReference type="SUPFAM" id="SSF54160">
    <property type="entry name" value="Chromo domain-like"/>
    <property type="match status" value="1"/>
</dbReference>
<evidence type="ECO:0000313" key="3">
    <source>
        <dbReference type="EMBL" id="CAB4015417.1"/>
    </source>
</evidence>
<comment type="caution">
    <text evidence="3">The sequence shown here is derived from an EMBL/GenBank/DDBJ whole genome shotgun (WGS) entry which is preliminary data.</text>
</comment>
<dbReference type="SMART" id="SM00298">
    <property type="entry name" value="CHROMO"/>
    <property type="match status" value="1"/>
</dbReference>
<keyword evidence="4" id="KW-1185">Reference proteome</keyword>
<dbReference type="InterPro" id="IPR023780">
    <property type="entry name" value="Chromo_domain"/>
</dbReference>
<dbReference type="PROSITE" id="PS50013">
    <property type="entry name" value="CHROMO_2"/>
    <property type="match status" value="1"/>
</dbReference>
<dbReference type="GO" id="GO:0005634">
    <property type="term" value="C:nucleus"/>
    <property type="evidence" value="ECO:0007669"/>
    <property type="project" value="UniProtKB-SubCell"/>
</dbReference>
<comment type="subcellular location">
    <subcellularLocation>
        <location evidence="1">Nucleus</location>
    </subcellularLocation>
</comment>
<dbReference type="PANTHER" id="PTHR22812">
    <property type="entry name" value="CHROMOBOX PROTEIN"/>
    <property type="match status" value="1"/>
</dbReference>
<dbReference type="InterPro" id="IPR051219">
    <property type="entry name" value="Heterochromatin_chromo-domain"/>
</dbReference>